<keyword evidence="5 8" id="KW-0255">Endonuclease</keyword>
<evidence type="ECO:0000256" key="6">
    <source>
        <dbReference type="ARBA" id="ARBA00022801"/>
    </source>
</evidence>
<evidence type="ECO:0000313" key="10">
    <source>
        <dbReference type="Proteomes" id="UP000006251"/>
    </source>
</evidence>
<proteinExistence type="inferred from homology"/>
<keyword evidence="10" id="KW-1185">Reference proteome</keyword>
<feature type="binding site" evidence="8">
    <location>
        <position position="153"/>
    </location>
    <ligand>
        <name>Zn(2+)</name>
        <dbReference type="ChEBI" id="CHEBI:29105"/>
        <note>catalytic</note>
    </ligand>
</feature>
<dbReference type="SUPFAM" id="SSF55486">
    <property type="entry name" value="Metalloproteases ('zincins'), catalytic domain"/>
    <property type="match status" value="1"/>
</dbReference>
<dbReference type="InterPro" id="IPR023091">
    <property type="entry name" value="MetalPrtase_cat_dom_sf_prd"/>
</dbReference>
<evidence type="ECO:0000256" key="1">
    <source>
        <dbReference type="ARBA" id="ARBA00010875"/>
    </source>
</evidence>
<keyword evidence="3 8" id="KW-0540">Nuclease</keyword>
<comment type="similarity">
    <text evidence="1 8">Belongs to the endoribonuclease YbeY family.</text>
</comment>
<dbReference type="InterPro" id="IPR002036">
    <property type="entry name" value="YbeY"/>
</dbReference>
<dbReference type="Proteomes" id="UP000006251">
    <property type="component" value="Unassembled WGS sequence"/>
</dbReference>
<dbReference type="GO" id="GO:0004222">
    <property type="term" value="F:metalloendopeptidase activity"/>
    <property type="evidence" value="ECO:0007669"/>
    <property type="project" value="InterPro"/>
</dbReference>
<comment type="subcellular location">
    <subcellularLocation>
        <location evidence="8">Cytoplasm</location>
    </subcellularLocation>
</comment>
<feature type="binding site" evidence="8">
    <location>
        <position position="149"/>
    </location>
    <ligand>
        <name>Zn(2+)</name>
        <dbReference type="ChEBI" id="CHEBI:29105"/>
        <note>catalytic</note>
    </ligand>
</feature>
<reference evidence="10" key="1">
    <citation type="journal article" date="2014" name="Environ. Microbiol.">
        <title>Comparative genomics of the marine bacterial genus Glaciecola reveals the high degree of genomic diversity and genomic characteristic for cold adaptation.</title>
        <authorList>
            <person name="Qin Q.L."/>
            <person name="Xie B.B."/>
            <person name="Yu Y."/>
            <person name="Shu Y.L."/>
            <person name="Rong J.C."/>
            <person name="Zhang Y.J."/>
            <person name="Zhao D.L."/>
            <person name="Chen X.L."/>
            <person name="Zhang X.Y."/>
            <person name="Chen B."/>
            <person name="Zhou B.C."/>
            <person name="Zhang Y.Z."/>
        </authorList>
    </citation>
    <scope>NUCLEOTIDE SEQUENCE [LARGE SCALE GENOMIC DNA]</scope>
    <source>
        <strain evidence="10">ACAM 615</strain>
    </source>
</reference>
<dbReference type="InterPro" id="IPR020549">
    <property type="entry name" value="YbeY_CS"/>
</dbReference>
<dbReference type="Pfam" id="PF02130">
    <property type="entry name" value="YbeY"/>
    <property type="match status" value="1"/>
</dbReference>
<keyword evidence="8" id="KW-0698">rRNA processing</keyword>
<comment type="function">
    <text evidence="8">Single strand-specific metallo-endoribonuclease involved in late-stage 70S ribosome quality control and in maturation of the 3' terminus of the 16S rRNA.</text>
</comment>
<evidence type="ECO:0000256" key="5">
    <source>
        <dbReference type="ARBA" id="ARBA00022759"/>
    </source>
</evidence>
<dbReference type="NCBIfam" id="TIGR00043">
    <property type="entry name" value="rRNA maturation RNase YbeY"/>
    <property type="match status" value="1"/>
</dbReference>
<dbReference type="PANTHER" id="PTHR46986">
    <property type="entry name" value="ENDORIBONUCLEASE YBEY, CHLOROPLASTIC"/>
    <property type="match status" value="1"/>
</dbReference>
<evidence type="ECO:0000256" key="8">
    <source>
        <dbReference type="HAMAP-Rule" id="MF_00009"/>
    </source>
</evidence>
<comment type="cofactor">
    <cofactor evidence="8">
        <name>Zn(2+)</name>
        <dbReference type="ChEBI" id="CHEBI:29105"/>
    </cofactor>
    <text evidence="8">Binds 1 zinc ion.</text>
</comment>
<protein>
    <recommendedName>
        <fullName evidence="8">Endoribonuclease YbeY</fullName>
        <ecNumber evidence="8">3.1.-.-</ecNumber>
    </recommendedName>
</protein>
<sequence length="188" mass="21271">MTISVDLQSVVERDKLIHALPTVQQIEEWLNATINDLRSRSSMQKNAGLAADTNAAQSNHITHSEIQNIQQTAFEVTFRIVDTIESRQLNSDYREKDKPTNVLSFLFDAPEHIDMPFLGDLVVCAAVVEQEAKEQNKQIIDHWAHLCIHGLLHLLGYDHMHASEAQEMEGIETAILAKLNIGNPYQYN</sequence>
<evidence type="ECO:0000313" key="9">
    <source>
        <dbReference type="EMBL" id="GAC28353.1"/>
    </source>
</evidence>
<dbReference type="HAMAP" id="MF_00009">
    <property type="entry name" value="Endoribonucl_YbeY"/>
    <property type="match status" value="1"/>
</dbReference>
<keyword evidence="6 8" id="KW-0378">Hydrolase</keyword>
<feature type="binding site" evidence="8">
    <location>
        <position position="159"/>
    </location>
    <ligand>
        <name>Zn(2+)</name>
        <dbReference type="ChEBI" id="CHEBI:29105"/>
        <note>catalytic</note>
    </ligand>
</feature>
<name>K6ZHI2_9ALTE</name>
<organism evidence="9 10">
    <name type="scientific">Brumicola pallidula DSM 14239 = ACAM 615</name>
    <dbReference type="NCBI Taxonomy" id="1121922"/>
    <lineage>
        <taxon>Bacteria</taxon>
        <taxon>Pseudomonadati</taxon>
        <taxon>Pseudomonadota</taxon>
        <taxon>Gammaproteobacteria</taxon>
        <taxon>Alteromonadales</taxon>
        <taxon>Alteromonadaceae</taxon>
        <taxon>Brumicola</taxon>
    </lineage>
</organism>
<keyword evidence="7 8" id="KW-0862">Zinc</keyword>
<dbReference type="GO" id="GO:0006364">
    <property type="term" value="P:rRNA processing"/>
    <property type="evidence" value="ECO:0007669"/>
    <property type="project" value="UniProtKB-UniRule"/>
</dbReference>
<evidence type="ECO:0000256" key="2">
    <source>
        <dbReference type="ARBA" id="ARBA00022517"/>
    </source>
</evidence>
<dbReference type="EC" id="3.1.-.-" evidence="8"/>
<evidence type="ECO:0000256" key="4">
    <source>
        <dbReference type="ARBA" id="ARBA00022723"/>
    </source>
</evidence>
<evidence type="ECO:0000256" key="3">
    <source>
        <dbReference type="ARBA" id="ARBA00022722"/>
    </source>
</evidence>
<evidence type="ECO:0000256" key="7">
    <source>
        <dbReference type="ARBA" id="ARBA00022833"/>
    </source>
</evidence>
<dbReference type="AlphaFoldDB" id="K6ZHI2"/>
<dbReference type="OrthoDB" id="9807740at2"/>
<dbReference type="GO" id="GO:0008270">
    <property type="term" value="F:zinc ion binding"/>
    <property type="evidence" value="ECO:0007669"/>
    <property type="project" value="UniProtKB-UniRule"/>
</dbReference>
<accession>K6ZHI2</accession>
<comment type="caution">
    <text evidence="9">The sequence shown here is derived from an EMBL/GenBank/DDBJ whole genome shotgun (WGS) entry which is preliminary data.</text>
</comment>
<gene>
    <name evidence="8" type="primary">ybeY</name>
    <name evidence="9" type="ORF">GPAL_1486</name>
</gene>
<dbReference type="EMBL" id="BAEQ01000023">
    <property type="protein sequence ID" value="GAC28353.1"/>
    <property type="molecule type" value="Genomic_DNA"/>
</dbReference>
<dbReference type="PANTHER" id="PTHR46986:SF1">
    <property type="entry name" value="ENDORIBONUCLEASE YBEY, CHLOROPLASTIC"/>
    <property type="match status" value="1"/>
</dbReference>
<dbReference type="GO" id="GO:0005737">
    <property type="term" value="C:cytoplasm"/>
    <property type="evidence" value="ECO:0007669"/>
    <property type="project" value="UniProtKB-SubCell"/>
</dbReference>
<dbReference type="STRING" id="1121922.GCA_000428905_00793"/>
<keyword evidence="2 8" id="KW-0690">Ribosome biogenesis</keyword>
<keyword evidence="8" id="KW-0963">Cytoplasm</keyword>
<dbReference type="RefSeq" id="WP_006010451.1">
    <property type="nucleotide sequence ID" value="NZ_BAEQ01000023.1"/>
</dbReference>
<dbReference type="Gene3D" id="3.40.390.30">
    <property type="entry name" value="Metalloproteases ('zincins'), catalytic domain"/>
    <property type="match status" value="1"/>
</dbReference>
<dbReference type="GO" id="GO:0004521">
    <property type="term" value="F:RNA endonuclease activity"/>
    <property type="evidence" value="ECO:0007669"/>
    <property type="project" value="UniProtKB-UniRule"/>
</dbReference>
<dbReference type="PROSITE" id="PS01306">
    <property type="entry name" value="UPF0054"/>
    <property type="match status" value="1"/>
</dbReference>
<keyword evidence="4 8" id="KW-0479">Metal-binding</keyword>